<keyword evidence="4" id="KW-1185">Reference proteome</keyword>
<name>A0A0B2BZ37_9SPHN</name>
<dbReference type="NCBIfam" id="NF037995">
    <property type="entry name" value="TRAP_S1"/>
    <property type="match status" value="1"/>
</dbReference>
<feature type="chain" id="PRO_5002088310" evidence="2">
    <location>
        <begin position="19"/>
        <end position="347"/>
    </location>
</feature>
<dbReference type="STRING" id="1572751.PK98_03520"/>
<dbReference type="AlphaFoldDB" id="A0A0B2BZ37"/>
<accession>A0A0B2BZ37</accession>
<reference evidence="3 4" key="1">
    <citation type="submission" date="2014-11" db="EMBL/GenBank/DDBJ databases">
        <title>Draft genome sequence of Kirrobacter mercurialis.</title>
        <authorList>
            <person name="Coil D.A."/>
            <person name="Eisen J.A."/>
        </authorList>
    </citation>
    <scope>NUCLEOTIDE SEQUENCE [LARGE SCALE GENOMIC DNA]</scope>
    <source>
        <strain evidence="3 4">Coronado</strain>
    </source>
</reference>
<dbReference type="Pfam" id="PF03480">
    <property type="entry name" value="DctP"/>
    <property type="match status" value="1"/>
</dbReference>
<dbReference type="PROSITE" id="PS51257">
    <property type="entry name" value="PROKAR_LIPOPROTEIN"/>
    <property type="match status" value="1"/>
</dbReference>
<gene>
    <name evidence="3" type="ORF">PK98_03520</name>
</gene>
<keyword evidence="1 2" id="KW-0732">Signal</keyword>
<organism evidence="3 4">
    <name type="scientific">Croceibacterium mercuriale</name>
    <dbReference type="NCBI Taxonomy" id="1572751"/>
    <lineage>
        <taxon>Bacteria</taxon>
        <taxon>Pseudomonadati</taxon>
        <taxon>Pseudomonadota</taxon>
        <taxon>Alphaproteobacteria</taxon>
        <taxon>Sphingomonadales</taxon>
        <taxon>Erythrobacteraceae</taxon>
        <taxon>Croceibacterium</taxon>
    </lineage>
</organism>
<comment type="caution">
    <text evidence="3">The sequence shown here is derived from an EMBL/GenBank/DDBJ whole genome shotgun (WGS) entry which is preliminary data.</text>
</comment>
<evidence type="ECO:0000256" key="2">
    <source>
        <dbReference type="SAM" id="SignalP"/>
    </source>
</evidence>
<evidence type="ECO:0000313" key="3">
    <source>
        <dbReference type="EMBL" id="KHL26704.1"/>
    </source>
</evidence>
<dbReference type="EMBL" id="JTDN01000001">
    <property type="protein sequence ID" value="KHL26704.1"/>
    <property type="molecule type" value="Genomic_DNA"/>
</dbReference>
<dbReference type="GO" id="GO:0055085">
    <property type="term" value="P:transmembrane transport"/>
    <property type="evidence" value="ECO:0007669"/>
    <property type="project" value="InterPro"/>
</dbReference>
<feature type="signal peptide" evidence="2">
    <location>
        <begin position="1"/>
        <end position="18"/>
    </location>
</feature>
<dbReference type="PANTHER" id="PTHR33376">
    <property type="match status" value="1"/>
</dbReference>
<dbReference type="Proteomes" id="UP000030988">
    <property type="component" value="Unassembled WGS sequence"/>
</dbReference>
<protein>
    <submittedName>
        <fullName evidence="3">ABC transporter substrate-binding protein</fullName>
    </submittedName>
</protein>
<dbReference type="InterPro" id="IPR018389">
    <property type="entry name" value="DctP_fam"/>
</dbReference>
<sequence length="347" mass="38129">MPLRTWLALLLAPLLALAGCAKPLPAGVTELTYASPYPPSHPFSRADRVWMDHVAQQSNGRLRIRPVWSGALMSADMSMEELRHGVADIALISPIYSRGGTHLLRTQTGFYKGAQSIESQMALYHCLARSEPEIGRELHGLKVLAAQGGLLPGIMIRGRAVRSLDDLRGLRIRAPTELLSVLGSFGADPVLMPMGEVYSQLAKGVLDGVVSSPDSYKALHLSEVTDYYFALEIPRGAYPARAMGDDRWHRLEPWQRDILAASTPVWERAIADAIYTSLEAGLEDSRGKVQVFQPSAADQQRFEDVYQRDNLRTARDARRWGIDGEAVFRRAQASLPGDDRVVCGGAA</sequence>
<proteinExistence type="predicted"/>
<evidence type="ECO:0000313" key="4">
    <source>
        <dbReference type="Proteomes" id="UP000030988"/>
    </source>
</evidence>
<dbReference type="InterPro" id="IPR038404">
    <property type="entry name" value="TRAP_DctP_sf"/>
</dbReference>
<dbReference type="PANTHER" id="PTHR33376:SF5">
    <property type="entry name" value="EXTRACYTOPLASMIC SOLUTE RECEPTOR PROTEIN"/>
    <property type="match status" value="1"/>
</dbReference>
<dbReference type="Gene3D" id="3.40.190.170">
    <property type="entry name" value="Bacterial extracellular solute-binding protein, family 7"/>
    <property type="match status" value="1"/>
</dbReference>
<dbReference type="OrthoDB" id="8673861at2"/>
<evidence type="ECO:0000256" key="1">
    <source>
        <dbReference type="ARBA" id="ARBA00022729"/>
    </source>
</evidence>